<dbReference type="InterPro" id="IPR038595">
    <property type="entry name" value="LOR_sf"/>
</dbReference>
<dbReference type="Proteomes" id="UP000295280">
    <property type="component" value="Unassembled WGS sequence"/>
</dbReference>
<dbReference type="Gene3D" id="2.40.160.200">
    <property type="entry name" value="LURP1-related"/>
    <property type="match status" value="1"/>
</dbReference>
<dbReference type="InterPro" id="IPR007612">
    <property type="entry name" value="LOR"/>
</dbReference>
<reference evidence="2 3" key="1">
    <citation type="submission" date="2019-01" db="EMBL/GenBank/DDBJ databases">
        <title>Draft genome sequences of the type strains of six Macrococcus species.</title>
        <authorList>
            <person name="Mazhar S."/>
            <person name="Altermann E."/>
            <person name="Hill C."/>
            <person name="Mcauliffe O."/>
        </authorList>
    </citation>
    <scope>NUCLEOTIDE SEQUENCE [LARGE SCALE GENOMIC DNA]</scope>
    <source>
        <strain evidence="2 3">ATCC 51828</strain>
    </source>
</reference>
<evidence type="ECO:0000313" key="3">
    <source>
        <dbReference type="Proteomes" id="UP000295280"/>
    </source>
</evidence>
<gene>
    <name evidence="2" type="ORF">ERX40_07745</name>
</gene>
<protein>
    <recommendedName>
        <fullName evidence="4">LURP-one-related family protein</fullName>
    </recommendedName>
</protein>
<sequence length="166" mass="19212">MKLYAKQQAFSWNQNFNIFDENGEVVYIAKGKPDIFGRRRISLMDSLNHHELAFLKQQASAFNTTMEVFMDKEHVLSVRKKALSFTPVFLVEGEDWIVEGSFFSYDYTIKDSMDRIIARISRKMLSWTHTFEIDIQEPTAEVTHILSVVLTIQLELDRASAATLIV</sequence>
<keyword evidence="3" id="KW-1185">Reference proteome</keyword>
<dbReference type="Pfam" id="PF04525">
    <property type="entry name" value="LOR"/>
    <property type="match status" value="1"/>
</dbReference>
<dbReference type="AlphaFoldDB" id="A0A9Q8CM45"/>
<evidence type="ECO:0000256" key="1">
    <source>
        <dbReference type="ARBA" id="ARBA00005437"/>
    </source>
</evidence>
<organism evidence="2 3">
    <name type="scientific">Macrococcus carouselicus</name>
    <dbReference type="NCBI Taxonomy" id="69969"/>
    <lineage>
        <taxon>Bacteria</taxon>
        <taxon>Bacillati</taxon>
        <taxon>Bacillota</taxon>
        <taxon>Bacilli</taxon>
        <taxon>Bacillales</taxon>
        <taxon>Staphylococcaceae</taxon>
        <taxon>Macrococcus</taxon>
    </lineage>
</organism>
<dbReference type="OrthoDB" id="652307at2"/>
<dbReference type="SUPFAM" id="SSF54518">
    <property type="entry name" value="Tubby C-terminal domain-like"/>
    <property type="match status" value="1"/>
</dbReference>
<accession>A0A9Q8CM45</accession>
<dbReference type="RefSeq" id="WP_133417921.1">
    <property type="nucleotide sequence ID" value="NZ_SCWD01000002.1"/>
</dbReference>
<dbReference type="EMBL" id="SCWD01000002">
    <property type="protein sequence ID" value="TDM02438.1"/>
    <property type="molecule type" value="Genomic_DNA"/>
</dbReference>
<evidence type="ECO:0000313" key="2">
    <source>
        <dbReference type="EMBL" id="TDM02438.1"/>
    </source>
</evidence>
<proteinExistence type="inferred from homology"/>
<evidence type="ECO:0008006" key="4">
    <source>
        <dbReference type="Google" id="ProtNLM"/>
    </source>
</evidence>
<dbReference type="InterPro" id="IPR025659">
    <property type="entry name" value="Tubby-like_C"/>
</dbReference>
<name>A0A9Q8CM45_9STAP</name>
<comment type="similarity">
    <text evidence="1">Belongs to the LOR family.</text>
</comment>
<comment type="caution">
    <text evidence="2">The sequence shown here is derived from an EMBL/GenBank/DDBJ whole genome shotgun (WGS) entry which is preliminary data.</text>
</comment>